<evidence type="ECO:0000313" key="5">
    <source>
        <dbReference type="Proteomes" id="UP000238882"/>
    </source>
</evidence>
<reference evidence="4 5" key="1">
    <citation type="submission" date="2016-12" db="EMBL/GenBank/DDBJ databases">
        <title>Trade-off between light-utilization and light-protection in marine flavobacteria.</title>
        <authorList>
            <person name="Kumagai Y."/>
            <person name="Yoshizawa S."/>
            <person name="Kogure K."/>
            <person name="Iwasaki W."/>
        </authorList>
    </citation>
    <scope>NUCLEOTIDE SEQUENCE [LARGE SCALE GENOMIC DNA]</scope>
    <source>
        <strain evidence="4 5">NBRC 108759</strain>
    </source>
</reference>
<dbReference type="PROSITE" id="PS00092">
    <property type="entry name" value="N6_MTASE"/>
    <property type="match status" value="1"/>
</dbReference>
<evidence type="ECO:0000256" key="2">
    <source>
        <dbReference type="SAM" id="SignalP"/>
    </source>
</evidence>
<evidence type="ECO:0000256" key="1">
    <source>
        <dbReference type="ARBA" id="ARBA00022729"/>
    </source>
</evidence>
<protein>
    <recommendedName>
        <fullName evidence="3">SbsA Ig-like domain-containing protein</fullName>
    </recommendedName>
</protein>
<comment type="caution">
    <text evidence="4">The sequence shown here is derived from an EMBL/GenBank/DDBJ whole genome shotgun (WGS) entry which is preliminary data.</text>
</comment>
<dbReference type="RefSeq" id="WP_105016243.1">
    <property type="nucleotide sequence ID" value="NZ_MSCN01000001.1"/>
</dbReference>
<dbReference type="GO" id="GO:0032259">
    <property type="term" value="P:methylation"/>
    <property type="evidence" value="ECO:0007669"/>
    <property type="project" value="InterPro"/>
</dbReference>
<feature type="signal peptide" evidence="2">
    <location>
        <begin position="1"/>
        <end position="20"/>
    </location>
</feature>
<dbReference type="OrthoDB" id="9809989at2"/>
<dbReference type="GO" id="GO:0008168">
    <property type="term" value="F:methyltransferase activity"/>
    <property type="evidence" value="ECO:0007669"/>
    <property type="project" value="InterPro"/>
</dbReference>
<evidence type="ECO:0000259" key="3">
    <source>
        <dbReference type="Pfam" id="PF13205"/>
    </source>
</evidence>
<dbReference type="GO" id="GO:0003676">
    <property type="term" value="F:nucleic acid binding"/>
    <property type="evidence" value="ECO:0007669"/>
    <property type="project" value="InterPro"/>
</dbReference>
<feature type="domain" description="SbsA Ig-like" evidence="3">
    <location>
        <begin position="32"/>
        <end position="134"/>
    </location>
</feature>
<dbReference type="InterPro" id="IPR002052">
    <property type="entry name" value="DNA_methylase_N6_adenine_CS"/>
</dbReference>
<keyword evidence="1 2" id="KW-0732">Signal</keyword>
<proteinExistence type="predicted"/>
<dbReference type="AlphaFoldDB" id="A0A2S7WPX6"/>
<dbReference type="Pfam" id="PF13205">
    <property type="entry name" value="Big_5"/>
    <property type="match status" value="1"/>
</dbReference>
<name>A0A2S7WPX6_9FLAO</name>
<evidence type="ECO:0000313" key="4">
    <source>
        <dbReference type="EMBL" id="PQJ79649.1"/>
    </source>
</evidence>
<feature type="chain" id="PRO_5015658395" description="SbsA Ig-like domain-containing protein" evidence="2">
    <location>
        <begin position="21"/>
        <end position="538"/>
    </location>
</feature>
<dbReference type="Proteomes" id="UP000238882">
    <property type="component" value="Unassembled WGS sequence"/>
</dbReference>
<organism evidence="4 5">
    <name type="scientific">Polaribacter porphyrae</name>
    <dbReference type="NCBI Taxonomy" id="1137780"/>
    <lineage>
        <taxon>Bacteria</taxon>
        <taxon>Pseudomonadati</taxon>
        <taxon>Bacteroidota</taxon>
        <taxon>Flavobacteriia</taxon>
        <taxon>Flavobacteriales</taxon>
        <taxon>Flavobacteriaceae</taxon>
    </lineage>
</organism>
<dbReference type="EMBL" id="MSCN01000001">
    <property type="protein sequence ID" value="PQJ79649.1"/>
    <property type="molecule type" value="Genomic_DNA"/>
</dbReference>
<sequence length="538" mass="61987">MKIVYRLLFILFFTSLFTNCARTGRPDGGPKDEKAPLFVVANPPYGATNFNEDKVKLEFNEFIVLKELNKQFVVSPPMKNPPLVSPQGSASDFIKIEILDTLKKNTTYIFNFGNAVQDNNEGNKLENFKYVFSTGSYIDSLKTSGSIVDAKLVEAPKNINVLLYKLDTSFRDSIIYKQKPNYITSTLDTTLFNFTNLKEGKYLMLALQESSSDYIFNSKTDKIGFVADTIQLPRDSIIKKPIVLFKENQPYKFKRGKEITKGKIQFGFEGGLRDLKVDLLSDVPKDFKSIAKYETDKDTLNYWFSPFKTDSLNFTISNADYIDTVTVRLRKKKLDSLAINASIKSVLHFRDTFFVNSNNPIVKIDTTKITLFDKDTLAVNYTILSSKKENKIGILFKKEPSQKYKLTALPNTFTDIFDIKNDTLTYNFVTKKIDDYGRITINLNNTNNKNTIVELLTGREQNELVERQFTNSSNKVIFDLLEPKKYTIRVIIDKNNNRKWDTGSYLQRIQPEKIIYHQAINNYNLRANFYLEENFTIE</sequence>
<dbReference type="InterPro" id="IPR032812">
    <property type="entry name" value="SbsA_Ig"/>
</dbReference>
<gene>
    <name evidence="4" type="ORF">BTO18_10895</name>
</gene>
<keyword evidence="5" id="KW-1185">Reference proteome</keyword>
<accession>A0A2S7WPX6</accession>